<evidence type="ECO:0000313" key="5">
    <source>
        <dbReference type="Proteomes" id="UP000664545"/>
    </source>
</evidence>
<dbReference type="CDD" id="cd01949">
    <property type="entry name" value="GGDEF"/>
    <property type="match status" value="1"/>
</dbReference>
<sequence>MQTSAILLIASIGAISVLLMLYVYIFMFERRLFLGLWFIGWSIIAINYSLDAFFPDLLRQNHLILLLSLSSYFYANLLISWGTLIFLKIKSGISLFLSIGIIWLLFFVFFSNQNGSDLQIIKYTYLAIFALSFWIGAAMIMSAKRYGNLALFLGLLNIAWVGNTVIFSYILKIPQMAPYIVSQILLLFNAIGLIQLFFKAQKDEIERGMAHITYLTFYDELTGLYNKAYFDKKMQELEKTNDCLPISLLIGDMNGLKFVNDVFGHQEGDNWLKRIALIIQQSCRQNDIIARWGGDEFAIILPNTDKETALDIVHKISEACKRNQEAGILLSISLGAATKSDSEADLSKVLKEAEELMYEIKLIEGKKARCAIAETLDKLLQEKNYETKEHVERLESLAKEFAQILNFSKENLNNLVQATKLHDIGKIGIPEDIVLKETPLNESEWFIMRKHVEIGYRIAHASGEFAHLADIILYHHEWWDGQGYPQGLKGEEIPLLSRIISILDSFDVMTWQPYKPAKTINEALHELYLKAGTQLDPTLVPIFIKMMTNKSLSN</sequence>
<proteinExistence type="predicted"/>
<dbReference type="SUPFAM" id="SSF55073">
    <property type="entry name" value="Nucleotide cyclase"/>
    <property type="match status" value="1"/>
</dbReference>
<feature type="domain" description="GGDEF" evidence="2">
    <location>
        <begin position="244"/>
        <end position="374"/>
    </location>
</feature>
<dbReference type="Proteomes" id="UP000664545">
    <property type="component" value="Unassembled WGS sequence"/>
</dbReference>
<dbReference type="InterPro" id="IPR043128">
    <property type="entry name" value="Rev_trsase/Diguanyl_cyclase"/>
</dbReference>
<protein>
    <submittedName>
        <fullName evidence="4">Diguanylate cyclase</fullName>
    </submittedName>
</protein>
<feature type="domain" description="HD-GYP" evidence="3">
    <location>
        <begin position="365"/>
        <end position="554"/>
    </location>
</feature>
<dbReference type="SMART" id="SM00267">
    <property type="entry name" value="GGDEF"/>
    <property type="match status" value="1"/>
</dbReference>
<evidence type="ECO:0000259" key="3">
    <source>
        <dbReference type="PROSITE" id="PS51832"/>
    </source>
</evidence>
<evidence type="ECO:0000259" key="2">
    <source>
        <dbReference type="PROSITE" id="PS50887"/>
    </source>
</evidence>
<dbReference type="InterPro" id="IPR029787">
    <property type="entry name" value="Nucleotide_cyclase"/>
</dbReference>
<dbReference type="PANTHER" id="PTHR43155">
    <property type="entry name" value="CYCLIC DI-GMP PHOSPHODIESTERASE PA4108-RELATED"/>
    <property type="match status" value="1"/>
</dbReference>
<keyword evidence="1" id="KW-0472">Membrane</keyword>
<dbReference type="InterPro" id="IPR003607">
    <property type="entry name" value="HD/PDEase_dom"/>
</dbReference>
<dbReference type="RefSeq" id="WP_206581414.1">
    <property type="nucleotide sequence ID" value="NZ_JAFJZZ010000001.1"/>
</dbReference>
<feature type="transmembrane region" description="Helical" evidence="1">
    <location>
        <begin position="6"/>
        <end position="25"/>
    </location>
</feature>
<dbReference type="Gene3D" id="3.30.70.270">
    <property type="match status" value="1"/>
</dbReference>
<keyword evidence="1" id="KW-0812">Transmembrane</keyword>
<keyword evidence="1" id="KW-1133">Transmembrane helix</keyword>
<dbReference type="EMBL" id="JAFJZZ010000001">
    <property type="protein sequence ID" value="MBN7772626.1"/>
    <property type="molecule type" value="Genomic_DNA"/>
</dbReference>
<dbReference type="PROSITE" id="PS50887">
    <property type="entry name" value="GGDEF"/>
    <property type="match status" value="1"/>
</dbReference>
<dbReference type="NCBIfam" id="TIGR00254">
    <property type="entry name" value="GGDEF"/>
    <property type="match status" value="1"/>
</dbReference>
<dbReference type="AlphaFoldDB" id="A0A939D7P2"/>
<dbReference type="InterPro" id="IPR000160">
    <property type="entry name" value="GGDEF_dom"/>
</dbReference>
<dbReference type="Gene3D" id="1.10.3210.10">
    <property type="entry name" value="Hypothetical protein af1432"/>
    <property type="match status" value="1"/>
</dbReference>
<dbReference type="Pfam" id="PF00990">
    <property type="entry name" value="GGDEF"/>
    <property type="match status" value="1"/>
</dbReference>
<feature type="transmembrane region" description="Helical" evidence="1">
    <location>
        <begin position="177"/>
        <end position="198"/>
    </location>
</feature>
<dbReference type="CDD" id="cd00077">
    <property type="entry name" value="HDc"/>
    <property type="match status" value="1"/>
</dbReference>
<feature type="transmembrane region" description="Helical" evidence="1">
    <location>
        <begin position="62"/>
        <end position="86"/>
    </location>
</feature>
<accession>A0A939D7P2</accession>
<evidence type="ECO:0000256" key="1">
    <source>
        <dbReference type="SAM" id="Phobius"/>
    </source>
</evidence>
<name>A0A939D7P2_CLOAM</name>
<dbReference type="InterPro" id="IPR037522">
    <property type="entry name" value="HD_GYP_dom"/>
</dbReference>
<feature type="transmembrane region" description="Helical" evidence="1">
    <location>
        <begin position="123"/>
        <end position="142"/>
    </location>
</feature>
<dbReference type="Pfam" id="PF13487">
    <property type="entry name" value="HD_5"/>
    <property type="match status" value="1"/>
</dbReference>
<dbReference type="PANTHER" id="PTHR43155:SF2">
    <property type="entry name" value="CYCLIC DI-GMP PHOSPHODIESTERASE PA4108"/>
    <property type="match status" value="1"/>
</dbReference>
<feature type="transmembrane region" description="Helical" evidence="1">
    <location>
        <begin position="149"/>
        <end position="171"/>
    </location>
</feature>
<comment type="caution">
    <text evidence="4">The sequence shown here is derived from an EMBL/GenBank/DDBJ whole genome shotgun (WGS) entry which is preliminary data.</text>
</comment>
<organism evidence="4 5">
    <name type="scientific">Clostridium aminobutyricum</name>
    <dbReference type="NCBI Taxonomy" id="33953"/>
    <lineage>
        <taxon>Bacteria</taxon>
        <taxon>Bacillati</taxon>
        <taxon>Bacillota</taxon>
        <taxon>Clostridia</taxon>
        <taxon>Eubacteriales</taxon>
        <taxon>Clostridiaceae</taxon>
        <taxon>Clostridium</taxon>
    </lineage>
</organism>
<evidence type="ECO:0000313" key="4">
    <source>
        <dbReference type="EMBL" id="MBN7772626.1"/>
    </source>
</evidence>
<dbReference type="SUPFAM" id="SSF109604">
    <property type="entry name" value="HD-domain/PDEase-like"/>
    <property type="match status" value="1"/>
</dbReference>
<dbReference type="PROSITE" id="PS51832">
    <property type="entry name" value="HD_GYP"/>
    <property type="match status" value="1"/>
</dbReference>
<feature type="transmembrane region" description="Helical" evidence="1">
    <location>
        <begin position="32"/>
        <end position="50"/>
    </location>
</feature>
<gene>
    <name evidence="4" type="ORF">JYB65_04560</name>
</gene>
<reference evidence="4" key="1">
    <citation type="submission" date="2021-02" db="EMBL/GenBank/DDBJ databases">
        <title>Abyssanaerobacter marinus gen.nov., sp., nov, anaerobic bacterium isolated from the Onnuri vent field of Indian Ocean and suggestion of Mogibacteriaceae fam. nov., and proposal of reclassification of ambiguous this family's genus member.</title>
        <authorList>
            <person name="Kim Y.J."/>
            <person name="Yang J.-A."/>
        </authorList>
    </citation>
    <scope>NUCLEOTIDE SEQUENCE</scope>
    <source>
        <strain evidence="4">DSM 2634</strain>
    </source>
</reference>
<keyword evidence="5" id="KW-1185">Reference proteome</keyword>
<feature type="transmembrane region" description="Helical" evidence="1">
    <location>
        <begin position="93"/>
        <end position="111"/>
    </location>
</feature>